<feature type="domain" description="SUI1" evidence="4">
    <location>
        <begin position="80"/>
        <end position="150"/>
    </location>
</feature>
<keyword evidence="2" id="KW-0648">Protein biosynthesis</keyword>
<dbReference type="EMBL" id="JANBUM010000066">
    <property type="protein sequence ID" value="KAJ2786341.1"/>
    <property type="molecule type" value="Genomic_DNA"/>
</dbReference>
<sequence length="162" mass="17967">MSVSNDEVLNSGKAGHDDLKALSPKDTDFSDDENESSKKKKSKKPSKKKEAIVEDSFGGFGDEPDFDDDTGENKVIESKIHIRIQQRNGKKTVTTMAGLDPKFDFKKMTKYFRTTFGCIGKVVSDEEHGEIIQLSGDHRAKLKEFLVGEKIAAKGDIVVHGF</sequence>
<organism evidence="5 6">
    <name type="scientific">Coemansia interrupta</name>
    <dbReference type="NCBI Taxonomy" id="1126814"/>
    <lineage>
        <taxon>Eukaryota</taxon>
        <taxon>Fungi</taxon>
        <taxon>Fungi incertae sedis</taxon>
        <taxon>Zoopagomycota</taxon>
        <taxon>Kickxellomycotina</taxon>
        <taxon>Kickxellomycetes</taxon>
        <taxon>Kickxellales</taxon>
        <taxon>Kickxellaceae</taxon>
        <taxon>Coemansia</taxon>
    </lineage>
</organism>
<keyword evidence="5" id="KW-0396">Initiation factor</keyword>
<gene>
    <name evidence="5" type="primary">SUI1</name>
    <name evidence="5" type="ORF">GGI15_001587</name>
</gene>
<dbReference type="SUPFAM" id="SSF55159">
    <property type="entry name" value="eIF1-like"/>
    <property type="match status" value="1"/>
</dbReference>
<evidence type="ECO:0000256" key="1">
    <source>
        <dbReference type="ARBA" id="ARBA00005422"/>
    </source>
</evidence>
<dbReference type="Proteomes" id="UP001140172">
    <property type="component" value="Unassembled WGS sequence"/>
</dbReference>
<dbReference type="PROSITE" id="PS50296">
    <property type="entry name" value="SUI1"/>
    <property type="match status" value="1"/>
</dbReference>
<feature type="compositionally biased region" description="Basic and acidic residues" evidence="3">
    <location>
        <begin position="14"/>
        <end position="28"/>
    </location>
</feature>
<dbReference type="Pfam" id="PF01253">
    <property type="entry name" value="SUI1"/>
    <property type="match status" value="1"/>
</dbReference>
<dbReference type="Gene3D" id="3.30.780.10">
    <property type="entry name" value="SUI1-like domain"/>
    <property type="match status" value="1"/>
</dbReference>
<dbReference type="GO" id="GO:0003743">
    <property type="term" value="F:translation initiation factor activity"/>
    <property type="evidence" value="ECO:0007669"/>
    <property type="project" value="UniProtKB-KW"/>
</dbReference>
<accession>A0A9W8HI52</accession>
<evidence type="ECO:0000313" key="5">
    <source>
        <dbReference type="EMBL" id="KAJ2786341.1"/>
    </source>
</evidence>
<evidence type="ECO:0000256" key="2">
    <source>
        <dbReference type="ARBA" id="ARBA00022917"/>
    </source>
</evidence>
<name>A0A9W8HI52_9FUNG</name>
<proteinExistence type="inferred from homology"/>
<evidence type="ECO:0000313" key="6">
    <source>
        <dbReference type="Proteomes" id="UP001140172"/>
    </source>
</evidence>
<comment type="similarity">
    <text evidence="1">Belongs to the SUI1 family.</text>
</comment>
<feature type="compositionally biased region" description="Basic residues" evidence="3">
    <location>
        <begin position="38"/>
        <end position="47"/>
    </location>
</feature>
<dbReference type="InterPro" id="IPR036877">
    <property type="entry name" value="SUI1_dom_sf"/>
</dbReference>
<evidence type="ECO:0000259" key="4">
    <source>
        <dbReference type="PROSITE" id="PS50296"/>
    </source>
</evidence>
<dbReference type="InterPro" id="IPR001950">
    <property type="entry name" value="SUI1"/>
</dbReference>
<dbReference type="PANTHER" id="PTHR10388">
    <property type="entry name" value="EUKARYOTIC TRANSLATION INITIATION FACTOR SUI1"/>
    <property type="match status" value="1"/>
</dbReference>
<comment type="caution">
    <text evidence="5">The sequence shown here is derived from an EMBL/GenBank/DDBJ whole genome shotgun (WGS) entry which is preliminary data.</text>
</comment>
<reference evidence="5" key="1">
    <citation type="submission" date="2022-07" db="EMBL/GenBank/DDBJ databases">
        <title>Phylogenomic reconstructions and comparative analyses of Kickxellomycotina fungi.</title>
        <authorList>
            <person name="Reynolds N.K."/>
            <person name="Stajich J.E."/>
            <person name="Barry K."/>
            <person name="Grigoriev I.V."/>
            <person name="Crous P."/>
            <person name="Smith M.E."/>
        </authorList>
    </citation>
    <scope>NUCLEOTIDE SEQUENCE</scope>
    <source>
        <strain evidence="5">BCRC 34489</strain>
    </source>
</reference>
<dbReference type="OrthoDB" id="10248435at2759"/>
<keyword evidence="6" id="KW-1185">Reference proteome</keyword>
<dbReference type="CDD" id="cd11566">
    <property type="entry name" value="eIF1_SUI1"/>
    <property type="match status" value="1"/>
</dbReference>
<dbReference type="AlphaFoldDB" id="A0A9W8HI52"/>
<evidence type="ECO:0000256" key="3">
    <source>
        <dbReference type="SAM" id="MobiDB-lite"/>
    </source>
</evidence>
<feature type="region of interest" description="Disordered" evidence="3">
    <location>
        <begin position="1"/>
        <end position="72"/>
    </location>
</feature>
<protein>
    <submittedName>
        <fullName evidence="5">Eukaryotic translation initiation factor eIF-1</fullName>
    </submittedName>
</protein>
<dbReference type="InterPro" id="IPR005874">
    <property type="entry name" value="SUI1_euk"/>
</dbReference>